<keyword evidence="2" id="KW-0813">Transport</keyword>
<dbReference type="CTD" id="10113"/>
<dbReference type="GeneID" id="129328409"/>
<dbReference type="PANTHER" id="PTHR23284:SF0">
    <property type="entry name" value="PROLACTIN REGULATORY ELEMENT-BINDING PROTEIN"/>
    <property type="match status" value="1"/>
</dbReference>
<dbReference type="InterPro" id="IPR001680">
    <property type="entry name" value="WD40_rpt"/>
</dbReference>
<feature type="repeat" description="WD" evidence="11">
    <location>
        <begin position="165"/>
        <end position="197"/>
    </location>
</feature>
<dbReference type="GO" id="GO:0006888">
    <property type="term" value="P:endoplasmic reticulum to Golgi vesicle-mediated transport"/>
    <property type="evidence" value="ECO:0007669"/>
    <property type="project" value="TreeGrafter"/>
</dbReference>
<sequence>MPPRRLPELYRAPFPLYALRVHREAGLALIAGGGGAAKTGIKNGLHFLQLDWRGGELSASLLHAHDTETRATMTMALAGDIIAAGQDDTCHILNFHLQKPSQKGGTGDCAPNKASGDEKGPRRRKAAPPSGPDSNGDTHKETNEVTVETLHCVQTDTSPDALQKAVCFSEDHTLLATGGVDGFLRVWEFPSMKKTLEFQAHKGEIEDIALSPDNKVVTVGRDFQCCVWQRDQMVTGLHWNENLSGIPDKAYRYQACRFGTVEDQAKALRLYTVQIPYKRERRPPPCYITKWDGHSFLPLLTRPCGNEVISCLSVSDTGTFLGLGTVTGSVAIFVAFSLQRLYYVREAHGIVVTAVAFLPETPELLKDNEAALLSVAVDSRCHLHRIPCRRSFPVWLMLLLCAGLVVGTVLLLQLAFPGFL</sequence>
<evidence type="ECO:0000256" key="13">
    <source>
        <dbReference type="SAM" id="Phobius"/>
    </source>
</evidence>
<evidence type="ECO:0000256" key="4">
    <source>
        <dbReference type="ARBA" id="ARBA00022692"/>
    </source>
</evidence>
<dbReference type="Gene3D" id="2.130.10.10">
    <property type="entry name" value="YVTN repeat-like/Quinoprotein amine dehydrogenase"/>
    <property type="match status" value="1"/>
</dbReference>
<dbReference type="GO" id="GO:0005789">
    <property type="term" value="C:endoplasmic reticulum membrane"/>
    <property type="evidence" value="ECO:0007669"/>
    <property type="project" value="UniProtKB-SubCell"/>
</dbReference>
<dbReference type="Pfam" id="PF00400">
    <property type="entry name" value="WD40"/>
    <property type="match status" value="2"/>
</dbReference>
<evidence type="ECO:0000313" key="15">
    <source>
        <dbReference type="RefSeq" id="XP_054833473.1"/>
    </source>
</evidence>
<evidence type="ECO:0000256" key="5">
    <source>
        <dbReference type="ARBA" id="ARBA00022737"/>
    </source>
</evidence>
<dbReference type="GO" id="GO:0003400">
    <property type="term" value="P:regulation of COPII vesicle coating"/>
    <property type="evidence" value="ECO:0007669"/>
    <property type="project" value="TreeGrafter"/>
</dbReference>
<evidence type="ECO:0000256" key="7">
    <source>
        <dbReference type="ARBA" id="ARBA00022892"/>
    </source>
</evidence>
<keyword evidence="9 13" id="KW-1133">Transmembrane helix</keyword>
<evidence type="ECO:0000256" key="9">
    <source>
        <dbReference type="ARBA" id="ARBA00022989"/>
    </source>
</evidence>
<gene>
    <name evidence="15" type="primary">PREB</name>
</gene>
<dbReference type="PROSITE" id="PS50082">
    <property type="entry name" value="WD_REPEATS_2"/>
    <property type="match status" value="1"/>
</dbReference>
<dbReference type="PANTHER" id="PTHR23284">
    <property type="entry name" value="PROLACTIN REGULATORY ELEMENT BINDING PROTEIN"/>
    <property type="match status" value="1"/>
</dbReference>
<reference evidence="15" key="1">
    <citation type="submission" date="2025-08" db="UniProtKB">
        <authorList>
            <consortium name="RefSeq"/>
        </authorList>
    </citation>
    <scope>IDENTIFICATION</scope>
    <source>
        <tissue evidence="15">Blood</tissue>
    </source>
</reference>
<evidence type="ECO:0000256" key="12">
    <source>
        <dbReference type="SAM" id="MobiDB-lite"/>
    </source>
</evidence>
<evidence type="ECO:0000256" key="6">
    <source>
        <dbReference type="ARBA" id="ARBA00022824"/>
    </source>
</evidence>
<comment type="subcellular location">
    <subcellularLocation>
        <location evidence="1">Endoplasmic reticulum membrane</location>
        <topology evidence="1">Single-pass membrane protein</topology>
    </subcellularLocation>
</comment>
<dbReference type="InterPro" id="IPR011047">
    <property type="entry name" value="Quinoprotein_ADH-like_sf"/>
</dbReference>
<feature type="transmembrane region" description="Helical" evidence="13">
    <location>
        <begin position="320"/>
        <end position="338"/>
    </location>
</feature>
<name>A0AA97J844_EUBMA</name>
<dbReference type="GO" id="GO:0005085">
    <property type="term" value="F:guanyl-nucleotide exchange factor activity"/>
    <property type="evidence" value="ECO:0007669"/>
    <property type="project" value="InterPro"/>
</dbReference>
<dbReference type="KEGG" id="emc:129328409"/>
<keyword evidence="3 11" id="KW-0853">WD repeat</keyword>
<protein>
    <submittedName>
        <fullName evidence="15">Prolactin regulatory element-binding protein</fullName>
    </submittedName>
</protein>
<evidence type="ECO:0000256" key="8">
    <source>
        <dbReference type="ARBA" id="ARBA00022927"/>
    </source>
</evidence>
<organism evidence="14 15">
    <name type="scientific">Eublepharis macularius</name>
    <name type="common">Leopard gecko</name>
    <name type="synonym">Cyrtodactylus macularius</name>
    <dbReference type="NCBI Taxonomy" id="481883"/>
    <lineage>
        <taxon>Eukaryota</taxon>
        <taxon>Metazoa</taxon>
        <taxon>Chordata</taxon>
        <taxon>Craniata</taxon>
        <taxon>Vertebrata</taxon>
        <taxon>Euteleostomi</taxon>
        <taxon>Lepidosauria</taxon>
        <taxon>Squamata</taxon>
        <taxon>Bifurcata</taxon>
        <taxon>Gekkota</taxon>
        <taxon>Eublepharidae</taxon>
        <taxon>Eublepharinae</taxon>
        <taxon>Eublepharis</taxon>
    </lineage>
</organism>
<keyword evidence="10 13" id="KW-0472">Membrane</keyword>
<dbReference type="RefSeq" id="XP_054833473.1">
    <property type="nucleotide sequence ID" value="XM_054977498.1"/>
</dbReference>
<dbReference type="GO" id="GO:0015031">
    <property type="term" value="P:protein transport"/>
    <property type="evidence" value="ECO:0007669"/>
    <property type="project" value="UniProtKB-KW"/>
</dbReference>
<dbReference type="Proteomes" id="UP001190640">
    <property type="component" value="Chromosome 1"/>
</dbReference>
<dbReference type="SUPFAM" id="SSF50998">
    <property type="entry name" value="Quinoprotein alcohol dehydrogenase-like"/>
    <property type="match status" value="1"/>
</dbReference>
<evidence type="ECO:0000256" key="11">
    <source>
        <dbReference type="PROSITE-ProRule" id="PRU00221"/>
    </source>
</evidence>
<keyword evidence="4 13" id="KW-0812">Transmembrane</keyword>
<feature type="transmembrane region" description="Helical" evidence="13">
    <location>
        <begin position="394"/>
        <end position="416"/>
    </location>
</feature>
<accession>A0AA97J844</accession>
<dbReference type="SMART" id="SM00320">
    <property type="entry name" value="WD40"/>
    <property type="match status" value="4"/>
</dbReference>
<evidence type="ECO:0000256" key="2">
    <source>
        <dbReference type="ARBA" id="ARBA00022448"/>
    </source>
</evidence>
<evidence type="ECO:0000256" key="3">
    <source>
        <dbReference type="ARBA" id="ARBA00022574"/>
    </source>
</evidence>
<feature type="region of interest" description="Disordered" evidence="12">
    <location>
        <begin position="100"/>
        <end position="140"/>
    </location>
</feature>
<dbReference type="AlphaFoldDB" id="A0AA97J844"/>
<evidence type="ECO:0000313" key="14">
    <source>
        <dbReference type="Proteomes" id="UP001190640"/>
    </source>
</evidence>
<dbReference type="InterPro" id="IPR015943">
    <property type="entry name" value="WD40/YVTN_repeat-like_dom_sf"/>
</dbReference>
<evidence type="ECO:0000256" key="1">
    <source>
        <dbReference type="ARBA" id="ARBA00004389"/>
    </source>
</evidence>
<keyword evidence="8" id="KW-0653">Protein transport</keyword>
<evidence type="ECO:0000256" key="10">
    <source>
        <dbReference type="ARBA" id="ARBA00023136"/>
    </source>
</evidence>
<keyword evidence="5" id="KW-0677">Repeat</keyword>
<keyword evidence="6" id="KW-0256">Endoplasmic reticulum</keyword>
<keyword evidence="14" id="KW-1185">Reference proteome</keyword>
<dbReference type="InterPro" id="IPR045260">
    <property type="entry name" value="Sec12-like"/>
</dbReference>
<proteinExistence type="predicted"/>
<keyword evidence="7" id="KW-0931">ER-Golgi transport</keyword>